<dbReference type="Pfam" id="PF04932">
    <property type="entry name" value="Wzy_C"/>
    <property type="match status" value="1"/>
</dbReference>
<organism evidence="7 8">
    <name type="scientific">Actinomycetospora lemnae</name>
    <dbReference type="NCBI Taxonomy" id="3019891"/>
    <lineage>
        <taxon>Bacteria</taxon>
        <taxon>Bacillati</taxon>
        <taxon>Actinomycetota</taxon>
        <taxon>Actinomycetes</taxon>
        <taxon>Pseudonocardiales</taxon>
        <taxon>Pseudonocardiaceae</taxon>
        <taxon>Actinomycetospora</taxon>
    </lineage>
</organism>
<keyword evidence="3 5" id="KW-1133">Transmembrane helix</keyword>
<dbReference type="RefSeq" id="WP_274201337.1">
    <property type="nucleotide sequence ID" value="NZ_JAQZAO010000006.1"/>
</dbReference>
<reference evidence="7 8" key="1">
    <citation type="submission" date="2023-02" db="EMBL/GenBank/DDBJ databases">
        <title>Genome sequencing required for Actinomycetospora new species description.</title>
        <authorList>
            <person name="Saimee Y."/>
            <person name="Duangmal K."/>
        </authorList>
    </citation>
    <scope>NUCLEOTIDE SEQUENCE [LARGE SCALE GENOMIC DNA]</scope>
    <source>
        <strain evidence="7 8">DW7H6</strain>
    </source>
</reference>
<sequence length="461" mass="48306">MSSNYGQGNCAGRDVLQSKSTLSEKPWDAALLTKARRGLPFLAAALAGVVSSISALGALVLGVGLSTILVGVFWPGMLAALVLPVAFLTYRVGPESLSISVADLALLVVLATLATRVAVVRGLTLLWLVLSLYLALMAAPVLAHPTLGAIAEYAHRVFLVVGSVLAGAICANRRGQIVALRLFILVAVTFSIAADVQAFSLEGGPAYPLGVTKNHAGGLISIGILLLLLLPRMLPRAPRLLALGVLFSGLLSTQARAGIIALAVGVAYVCVVSAAQRRRLMFPLIGGGILAVTSVLSLEAEQEVPADVSLSSTTERLSYWEHALGDWSRAPFLGNGLKYYLDPEVNFPVPFTEEFPDGGPPNPHNILVQTLAESGVVGLLAFVGLVIGVVGVVRRGKGEYALAAEATLLATVFMGAFDIFWLAGRTVVPFFLVGVALSHPIGLGRTPHADDRTQRTWKSAS</sequence>
<evidence type="ECO:0000256" key="1">
    <source>
        <dbReference type="ARBA" id="ARBA00004141"/>
    </source>
</evidence>
<gene>
    <name evidence="7" type="ORF">PGB27_15840</name>
</gene>
<name>A0ABT5SVB5_9PSEU</name>
<feature type="transmembrane region" description="Helical" evidence="5">
    <location>
        <begin position="68"/>
        <end position="90"/>
    </location>
</feature>
<feature type="transmembrane region" description="Helical" evidence="5">
    <location>
        <begin position="400"/>
        <end position="421"/>
    </location>
</feature>
<proteinExistence type="predicted"/>
<evidence type="ECO:0000256" key="5">
    <source>
        <dbReference type="SAM" id="Phobius"/>
    </source>
</evidence>
<feature type="transmembrane region" description="Helical" evidence="5">
    <location>
        <begin position="125"/>
        <end position="147"/>
    </location>
</feature>
<feature type="transmembrane region" description="Helical" evidence="5">
    <location>
        <begin position="280"/>
        <end position="298"/>
    </location>
</feature>
<feature type="transmembrane region" description="Helical" evidence="5">
    <location>
        <begin position="427"/>
        <end position="445"/>
    </location>
</feature>
<evidence type="ECO:0000256" key="2">
    <source>
        <dbReference type="ARBA" id="ARBA00022692"/>
    </source>
</evidence>
<feature type="transmembrane region" description="Helical" evidence="5">
    <location>
        <begin position="96"/>
        <end position="113"/>
    </location>
</feature>
<evidence type="ECO:0000313" key="8">
    <source>
        <dbReference type="Proteomes" id="UP001300763"/>
    </source>
</evidence>
<keyword evidence="4 5" id="KW-0472">Membrane</keyword>
<comment type="subcellular location">
    <subcellularLocation>
        <location evidence="1">Membrane</location>
        <topology evidence="1">Multi-pass membrane protein</topology>
    </subcellularLocation>
</comment>
<feature type="domain" description="O-antigen ligase-related" evidence="6">
    <location>
        <begin position="242"/>
        <end position="383"/>
    </location>
</feature>
<dbReference type="InterPro" id="IPR007016">
    <property type="entry name" value="O-antigen_ligase-rel_domated"/>
</dbReference>
<feature type="transmembrane region" description="Helical" evidence="5">
    <location>
        <begin position="41"/>
        <end position="61"/>
    </location>
</feature>
<evidence type="ECO:0000256" key="4">
    <source>
        <dbReference type="ARBA" id="ARBA00023136"/>
    </source>
</evidence>
<feature type="transmembrane region" description="Helical" evidence="5">
    <location>
        <begin position="153"/>
        <end position="171"/>
    </location>
</feature>
<dbReference type="PANTHER" id="PTHR37422">
    <property type="entry name" value="TEICHURONIC ACID BIOSYNTHESIS PROTEIN TUAE"/>
    <property type="match status" value="1"/>
</dbReference>
<comment type="caution">
    <text evidence="7">The sequence shown here is derived from an EMBL/GenBank/DDBJ whole genome shotgun (WGS) entry which is preliminary data.</text>
</comment>
<dbReference type="GO" id="GO:0016874">
    <property type="term" value="F:ligase activity"/>
    <property type="evidence" value="ECO:0007669"/>
    <property type="project" value="UniProtKB-KW"/>
</dbReference>
<dbReference type="PANTHER" id="PTHR37422:SF13">
    <property type="entry name" value="LIPOPOLYSACCHARIDE BIOSYNTHESIS PROTEIN PA4999-RELATED"/>
    <property type="match status" value="1"/>
</dbReference>
<keyword evidence="7" id="KW-0436">Ligase</keyword>
<keyword evidence="2 5" id="KW-0812">Transmembrane</keyword>
<dbReference type="InterPro" id="IPR051533">
    <property type="entry name" value="WaaL-like"/>
</dbReference>
<dbReference type="EMBL" id="JAQZAO010000006">
    <property type="protein sequence ID" value="MDD7966807.1"/>
    <property type="molecule type" value="Genomic_DNA"/>
</dbReference>
<evidence type="ECO:0000313" key="7">
    <source>
        <dbReference type="EMBL" id="MDD7966807.1"/>
    </source>
</evidence>
<evidence type="ECO:0000259" key="6">
    <source>
        <dbReference type="Pfam" id="PF04932"/>
    </source>
</evidence>
<feature type="transmembrane region" description="Helical" evidence="5">
    <location>
        <begin position="259"/>
        <end position="275"/>
    </location>
</feature>
<accession>A0ABT5SVB5</accession>
<feature type="transmembrane region" description="Helical" evidence="5">
    <location>
        <begin position="375"/>
        <end position="393"/>
    </location>
</feature>
<keyword evidence="8" id="KW-1185">Reference proteome</keyword>
<protein>
    <submittedName>
        <fullName evidence="7">O-antigen ligase family protein</fullName>
    </submittedName>
</protein>
<dbReference type="Proteomes" id="UP001300763">
    <property type="component" value="Unassembled WGS sequence"/>
</dbReference>
<evidence type="ECO:0000256" key="3">
    <source>
        <dbReference type="ARBA" id="ARBA00022989"/>
    </source>
</evidence>
<feature type="transmembrane region" description="Helical" evidence="5">
    <location>
        <begin position="178"/>
        <end position="199"/>
    </location>
</feature>